<dbReference type="Gene3D" id="1.20.1600.10">
    <property type="entry name" value="Outer membrane efflux proteins (OEP)"/>
    <property type="match status" value="1"/>
</dbReference>
<dbReference type="AlphaFoldDB" id="A0A366HBP4"/>
<reference evidence="2 3" key="1">
    <citation type="submission" date="2018-06" db="EMBL/GenBank/DDBJ databases">
        <title>Genomic Encyclopedia of Type Strains, Phase IV (KMG-IV): sequencing the most valuable type-strain genomes for metagenomic binning, comparative biology and taxonomic classification.</title>
        <authorList>
            <person name="Goeker M."/>
        </authorList>
    </citation>
    <scope>NUCLEOTIDE SEQUENCE [LARGE SCALE GENOMIC DNA]</scope>
    <source>
        <strain evidence="2 3">DSM 25532</strain>
    </source>
</reference>
<evidence type="ECO:0000313" key="3">
    <source>
        <dbReference type="Proteomes" id="UP000253426"/>
    </source>
</evidence>
<dbReference type="Proteomes" id="UP000253426">
    <property type="component" value="Unassembled WGS sequence"/>
</dbReference>
<dbReference type="OrthoDB" id="190425at2"/>
<dbReference type="SUPFAM" id="SSF56954">
    <property type="entry name" value="Outer membrane efflux proteins (OEP)"/>
    <property type="match status" value="1"/>
</dbReference>
<sequence>MFRLFSFLAALSIAGQLSALTVSIDGIPTRVRSSNPDLAAARLRIEEAKGRLLGAGRLSNPEAGAAFKHDKRFEEGTVELSFDQRFPVTARLRLEKVLSAKLVEAAELEVRDRERLTIAEAQVLAVKLLAIDQQAALRTQQVQLANKLSTFATDRAAKGEISALDAAQAQVDSQRLLLESKKLEAERVGLVGELKPKLGVSATGNLEVTGPLPKTALPSTIPWQRRADYQLSLVNEQASLMEVDLARAKKWDDVTAGVMWEGERMEDAPEGLERTGFFGFRVSIPLPFWNKNQGEIAEKTASATRAVLETKALASDITNQAAAARADMAANAKLATDTKDTLLPLVLEQTSKLEKAYEQGQVDLFTVLRAREQRLQLEVAVIDATRDFHLARIRYESATGKHAPATLKPASSSK</sequence>
<dbReference type="PANTHER" id="PTHR30203">
    <property type="entry name" value="OUTER MEMBRANE CATION EFFLUX PROTEIN"/>
    <property type="match status" value="1"/>
</dbReference>
<evidence type="ECO:0000256" key="1">
    <source>
        <dbReference type="SAM" id="SignalP"/>
    </source>
</evidence>
<gene>
    <name evidence="2" type="ORF">DES53_111114</name>
</gene>
<protein>
    <submittedName>
        <fullName evidence="2">Outer membrane protein TolC</fullName>
    </submittedName>
</protein>
<dbReference type="EMBL" id="QNRR01000011">
    <property type="protein sequence ID" value="RBP38595.1"/>
    <property type="molecule type" value="Genomic_DNA"/>
</dbReference>
<dbReference type="PANTHER" id="PTHR30203:SF24">
    <property type="entry name" value="BLR4935 PROTEIN"/>
    <property type="match status" value="1"/>
</dbReference>
<name>A0A366HBP4_9BACT</name>
<keyword evidence="1" id="KW-0732">Signal</keyword>
<evidence type="ECO:0000313" key="2">
    <source>
        <dbReference type="EMBL" id="RBP38595.1"/>
    </source>
</evidence>
<proteinExistence type="predicted"/>
<dbReference type="InterPro" id="IPR010131">
    <property type="entry name" value="MdtP/NodT-like"/>
</dbReference>
<feature type="chain" id="PRO_5017025010" evidence="1">
    <location>
        <begin position="20"/>
        <end position="414"/>
    </location>
</feature>
<accession>A0A366HBP4</accession>
<dbReference type="GO" id="GO:0015562">
    <property type="term" value="F:efflux transmembrane transporter activity"/>
    <property type="evidence" value="ECO:0007669"/>
    <property type="project" value="InterPro"/>
</dbReference>
<feature type="signal peptide" evidence="1">
    <location>
        <begin position="1"/>
        <end position="19"/>
    </location>
</feature>
<keyword evidence="3" id="KW-1185">Reference proteome</keyword>
<organism evidence="2 3">
    <name type="scientific">Roseimicrobium gellanilyticum</name>
    <dbReference type="NCBI Taxonomy" id="748857"/>
    <lineage>
        <taxon>Bacteria</taxon>
        <taxon>Pseudomonadati</taxon>
        <taxon>Verrucomicrobiota</taxon>
        <taxon>Verrucomicrobiia</taxon>
        <taxon>Verrucomicrobiales</taxon>
        <taxon>Verrucomicrobiaceae</taxon>
        <taxon>Roseimicrobium</taxon>
    </lineage>
</organism>
<comment type="caution">
    <text evidence="2">The sequence shown here is derived from an EMBL/GenBank/DDBJ whole genome shotgun (WGS) entry which is preliminary data.</text>
</comment>
<dbReference type="RefSeq" id="WP_113961047.1">
    <property type="nucleotide sequence ID" value="NZ_QNRR01000011.1"/>
</dbReference>